<gene>
    <name evidence="3" type="ordered locus">Caka_1234</name>
</gene>
<dbReference type="EMBL" id="CP001998">
    <property type="protein sequence ID" value="ADE54254.1"/>
    <property type="molecule type" value="Genomic_DNA"/>
</dbReference>
<evidence type="ECO:0000256" key="1">
    <source>
        <dbReference type="SAM" id="MobiDB-lite"/>
    </source>
</evidence>
<dbReference type="HOGENOM" id="CLU_395216_0_0_0"/>
<dbReference type="Proteomes" id="UP000000925">
    <property type="component" value="Chromosome"/>
</dbReference>
<keyword evidence="2" id="KW-0732">Signal</keyword>
<evidence type="ECO:0000256" key="2">
    <source>
        <dbReference type="SAM" id="SignalP"/>
    </source>
</evidence>
<reference evidence="3 4" key="1">
    <citation type="journal article" date="2010" name="Stand. Genomic Sci.">
        <title>Complete genome sequence of Coraliomargarita akajimensis type strain (04OKA010-24).</title>
        <authorList>
            <person name="Mavromatis K."/>
            <person name="Abt B."/>
            <person name="Brambilla E."/>
            <person name="Lapidus A."/>
            <person name="Copeland A."/>
            <person name="Deshpande S."/>
            <person name="Nolan M."/>
            <person name="Lucas S."/>
            <person name="Tice H."/>
            <person name="Cheng J.F."/>
            <person name="Han C."/>
            <person name="Detter J.C."/>
            <person name="Woyke T."/>
            <person name="Goodwin L."/>
            <person name="Pitluck S."/>
            <person name="Held B."/>
            <person name="Brettin T."/>
            <person name="Tapia R."/>
            <person name="Ivanova N."/>
            <person name="Mikhailova N."/>
            <person name="Pati A."/>
            <person name="Liolios K."/>
            <person name="Chen A."/>
            <person name="Palaniappan K."/>
            <person name="Land M."/>
            <person name="Hauser L."/>
            <person name="Chang Y.J."/>
            <person name="Jeffries C.D."/>
            <person name="Rohde M."/>
            <person name="Goker M."/>
            <person name="Bristow J."/>
            <person name="Eisen J.A."/>
            <person name="Markowitz V."/>
            <person name="Hugenholtz P."/>
            <person name="Klenk H.P."/>
            <person name="Kyrpides N.C."/>
        </authorList>
    </citation>
    <scope>NUCLEOTIDE SEQUENCE [LARGE SCALE GENOMIC DNA]</scope>
    <source>
        <strain evidence="4">DSM 45221 / IAM 15411 / JCM 23193 / KCTC 12865</strain>
    </source>
</reference>
<keyword evidence="4" id="KW-1185">Reference proteome</keyword>
<proteinExistence type="predicted"/>
<dbReference type="RefSeq" id="WP_013042976.1">
    <property type="nucleotide sequence ID" value="NC_014008.1"/>
</dbReference>
<evidence type="ECO:0000313" key="3">
    <source>
        <dbReference type="EMBL" id="ADE54254.1"/>
    </source>
</evidence>
<dbReference type="AlphaFoldDB" id="D5EII8"/>
<dbReference type="Gene3D" id="2.60.120.260">
    <property type="entry name" value="Galactose-binding domain-like"/>
    <property type="match status" value="1"/>
</dbReference>
<feature type="compositionally biased region" description="Polar residues" evidence="1">
    <location>
        <begin position="470"/>
        <end position="485"/>
    </location>
</feature>
<evidence type="ECO:0000313" key="4">
    <source>
        <dbReference type="Proteomes" id="UP000000925"/>
    </source>
</evidence>
<organism evidence="3 4">
    <name type="scientific">Coraliomargarita akajimensis (strain DSM 45221 / IAM 15411 / JCM 23193 / KCTC 12865 / 04OKA010-24)</name>
    <dbReference type="NCBI Taxonomy" id="583355"/>
    <lineage>
        <taxon>Bacteria</taxon>
        <taxon>Pseudomonadati</taxon>
        <taxon>Verrucomicrobiota</taxon>
        <taxon>Opitutia</taxon>
        <taxon>Puniceicoccales</taxon>
        <taxon>Coraliomargaritaceae</taxon>
        <taxon>Coraliomargarita</taxon>
    </lineage>
</organism>
<name>D5EII8_CORAD</name>
<feature type="chain" id="PRO_5003070702" evidence="2">
    <location>
        <begin position="35"/>
        <end position="697"/>
    </location>
</feature>
<feature type="region of interest" description="Disordered" evidence="1">
    <location>
        <begin position="460"/>
        <end position="485"/>
    </location>
</feature>
<dbReference type="eggNOG" id="COG3401">
    <property type="taxonomic scope" value="Bacteria"/>
</dbReference>
<dbReference type="STRING" id="583355.Caka_1234"/>
<dbReference type="OrthoDB" id="9768039at2"/>
<feature type="signal peptide" evidence="2">
    <location>
        <begin position="1"/>
        <end position="34"/>
    </location>
</feature>
<protein>
    <submittedName>
        <fullName evidence="3">Uncharacterized protein</fullName>
    </submittedName>
</protein>
<accession>D5EII8</accession>
<dbReference type="KEGG" id="caa:Caka_1234"/>
<sequence length="697" mass="73611">MIKNSLPTHKRIHTTACILAALGLSQFSANISNAQTFLEQNGLVVIEAESTALPSGWVKRTAADIPAGDPNKMSGFTGDGWIEWTGAQQYGNQIPVSQANGIITYTFEITNPGLYSFRWRSKQKDAGQTFDAGNDNWVRWATGSMPSGAAHDFGIFTKIFIQWKTTWDPPVNEPNGKRPFDTRAEPAHSVFVTNQFTRQLDAGTHSIQFAARSPGHSIDRFVIHRNDIASNSYALFRDTPESPRQSTGGGSEPLHVESVMRDADRTVTEGNTAINSSTLDISPTDTAHLKFNQTGLTLNNSNLVLRVTEAGSGTIRVHEFSGVNGGWLESNLAQTTPIKGTQLGSVSGTFTAGQDILIPIATPAMTWTSLIVSMDSGGDGISVSSIEGANTPNIRYGTGSTLGSYRDAHVSTAPIVDIRNNTELTVAPNSTAYMKFDVNEVTSAVPTKLVLQVTQSGNGTLRVNQGDGGSSWTESDLDTVTPSRGTELGSVSGSFVAGETVEIDLGFFVPPSRWFSLVLSMDNGGSTTAFSAQEGADGPTLEFGPEPVAAETKDPARDAYTVNSGTTPAVDSTTLRVSPNDTTYMKFTPVAAGITTSAGKLKLNVTSGGSGTLRVHQGVGSEGWLESTLTGANAPIKGAELGSISGSFANGSTIEIPLQSIPSGWFTLVVSMDGGGSDVTVSSDTGSIKPQLDIYSE</sequence>